<dbReference type="Proteomes" id="UP000017836">
    <property type="component" value="Unassembled WGS sequence"/>
</dbReference>
<dbReference type="Gramene" id="ERM96339">
    <property type="protein sequence ID" value="ERM96339"/>
    <property type="gene ID" value="AMTR_s00001p00210760"/>
</dbReference>
<protein>
    <submittedName>
        <fullName evidence="1">Uncharacterized protein</fullName>
    </submittedName>
</protein>
<evidence type="ECO:0000313" key="1">
    <source>
        <dbReference type="EMBL" id="ERM96339.1"/>
    </source>
</evidence>
<proteinExistence type="predicted"/>
<keyword evidence="2" id="KW-1185">Reference proteome</keyword>
<dbReference type="EMBL" id="KI397142">
    <property type="protein sequence ID" value="ERM96339.1"/>
    <property type="molecule type" value="Genomic_DNA"/>
</dbReference>
<sequence>MLLAHAIPMSSWTLILSDNEVGEVAPALVHSIAKRNKYFGNVIVAAPKSSTVSFFNQSFGKLLALPKPPCPRAILDAFLKSRIRKRHVSIGLTLPSLENDLEPAQTAEIQNPFSPPSGPFQN</sequence>
<reference evidence="2" key="1">
    <citation type="journal article" date="2013" name="Science">
        <title>The Amborella genome and the evolution of flowering plants.</title>
        <authorList>
            <consortium name="Amborella Genome Project"/>
        </authorList>
    </citation>
    <scope>NUCLEOTIDE SEQUENCE [LARGE SCALE GENOMIC DNA]</scope>
</reference>
<accession>W1NM51</accession>
<dbReference type="HOGENOM" id="CLU_2029781_0_0_1"/>
<organism evidence="1 2">
    <name type="scientific">Amborella trichopoda</name>
    <dbReference type="NCBI Taxonomy" id="13333"/>
    <lineage>
        <taxon>Eukaryota</taxon>
        <taxon>Viridiplantae</taxon>
        <taxon>Streptophyta</taxon>
        <taxon>Embryophyta</taxon>
        <taxon>Tracheophyta</taxon>
        <taxon>Spermatophyta</taxon>
        <taxon>Magnoliopsida</taxon>
        <taxon>Amborellales</taxon>
        <taxon>Amborellaceae</taxon>
        <taxon>Amborella</taxon>
    </lineage>
</organism>
<gene>
    <name evidence="1" type="ORF">AMTR_s00001p00210760</name>
</gene>
<name>W1NM51_AMBTC</name>
<dbReference type="AlphaFoldDB" id="W1NM51"/>
<evidence type="ECO:0000313" key="2">
    <source>
        <dbReference type="Proteomes" id="UP000017836"/>
    </source>
</evidence>